<dbReference type="STRING" id="33968.BMS77_00290"/>
<accession>A0A1X0VFP5</accession>
<name>A0A1X0VFP5_LEUPS</name>
<evidence type="ECO:0000313" key="2">
    <source>
        <dbReference type="Proteomes" id="UP000192288"/>
    </source>
</evidence>
<dbReference type="AlphaFoldDB" id="A0A1X0VFP5"/>
<sequence length="281" mass="32200">MKIEIINSLSITQLDGIAWQIEQVKLGHSDELWVATPHEDAVYLIKKMGLPPDKVFDMYGQQYFSTIDETKGIWWSDLAVPNESQIIINQDGTKSIMSCGRELAKVRWFSHSKRLVQAVTWYDGDGKIDYKDIYRRDGRLFAKQYFSEGELLQSDFYLGNNKVVVQDFYADGHCNLVVAFGQKFRRQSDYIADVGNQHVNNQYNVTQLGRSIDFAPQKTKLTLFNDVTDKNGRILKEVSAILKNKHHPIEVILVKPQDAITLKMSGLPGQKVHVIKHEPQK</sequence>
<protein>
    <submittedName>
        <fullName evidence="1">Glycosyltransferase</fullName>
    </submittedName>
</protein>
<dbReference type="Proteomes" id="UP000192288">
    <property type="component" value="Unassembled WGS sequence"/>
</dbReference>
<reference evidence="1 2" key="1">
    <citation type="journal article" date="2017" name="Front. Microbiol.">
        <title>Genomic Characterization of Dairy Associated Leuconostoc Species and Diversity of Leuconostocs in Undefined Mixed Mesophilic Starter Cultures.</title>
        <authorList>
            <person name="Frantzen C.A."/>
            <person name="Kot W."/>
            <person name="Pedersen T.B."/>
            <person name="Ardo Y.M."/>
            <person name="Broadbent J.R."/>
            <person name="Neve H."/>
            <person name="Hansen L.H."/>
            <person name="Dal Bello F."/>
            <person name="Ostlie H.M."/>
            <person name="Kleppen H.P."/>
            <person name="Vogensen F.K."/>
            <person name="Holo H."/>
        </authorList>
    </citation>
    <scope>NUCLEOTIDE SEQUENCE [LARGE SCALE GENOMIC DNA]</scope>
    <source>
        <strain evidence="1 2">LMGCF08</strain>
    </source>
</reference>
<comment type="caution">
    <text evidence="1">The sequence shown here is derived from an EMBL/GenBank/DDBJ whole genome shotgun (WGS) entry which is preliminary data.</text>
</comment>
<dbReference type="eggNOG" id="ENOG5033TNZ">
    <property type="taxonomic scope" value="Bacteria"/>
</dbReference>
<organism evidence="1 2">
    <name type="scientific">Leuconostoc pseudomesenteroides</name>
    <dbReference type="NCBI Taxonomy" id="33968"/>
    <lineage>
        <taxon>Bacteria</taxon>
        <taxon>Bacillati</taxon>
        <taxon>Bacillota</taxon>
        <taxon>Bacilli</taxon>
        <taxon>Lactobacillales</taxon>
        <taxon>Lactobacillaceae</taxon>
        <taxon>Leuconostoc</taxon>
    </lineage>
</organism>
<gene>
    <name evidence="1" type="ORF">BMR96_01715</name>
</gene>
<proteinExistence type="predicted"/>
<dbReference type="EMBL" id="MPLS01000003">
    <property type="protein sequence ID" value="ORI98533.1"/>
    <property type="molecule type" value="Genomic_DNA"/>
</dbReference>
<evidence type="ECO:0000313" key="1">
    <source>
        <dbReference type="EMBL" id="ORI98533.1"/>
    </source>
</evidence>
<dbReference type="RefSeq" id="WP_080518861.1">
    <property type="nucleotide sequence ID" value="NZ_MPLS01000003.1"/>
</dbReference>
<dbReference type="GO" id="GO:0016740">
    <property type="term" value="F:transferase activity"/>
    <property type="evidence" value="ECO:0007669"/>
    <property type="project" value="UniProtKB-KW"/>
</dbReference>
<keyword evidence="1" id="KW-0808">Transferase</keyword>